<dbReference type="Gene3D" id="3.40.50.2000">
    <property type="entry name" value="Glycogen Phosphorylase B"/>
    <property type="match status" value="2"/>
</dbReference>
<dbReference type="EC" id="2.4.1.-" evidence="4"/>
<evidence type="ECO:0000256" key="1">
    <source>
        <dbReference type="ARBA" id="ARBA00009995"/>
    </source>
</evidence>
<dbReference type="Pfam" id="PF00201">
    <property type="entry name" value="UDPGT"/>
    <property type="match status" value="1"/>
</dbReference>
<keyword evidence="7" id="KW-1185">Reference proteome</keyword>
<dbReference type="InterPro" id="IPR035595">
    <property type="entry name" value="UDP_glycos_trans_CS"/>
</dbReference>
<comment type="caution">
    <text evidence="6">The sequence shown here is derived from an EMBL/GenBank/DDBJ whole genome shotgun (WGS) entry which is preliminary data.</text>
</comment>
<dbReference type="PROSITE" id="PS00375">
    <property type="entry name" value="UDPGT"/>
    <property type="match status" value="1"/>
</dbReference>
<evidence type="ECO:0000313" key="6">
    <source>
        <dbReference type="EMBL" id="KAK6149132.1"/>
    </source>
</evidence>
<evidence type="ECO:0000256" key="4">
    <source>
        <dbReference type="RuleBase" id="RU362057"/>
    </source>
</evidence>
<proteinExistence type="inferred from homology"/>
<dbReference type="InterPro" id="IPR058980">
    <property type="entry name" value="Glyco_transf_N"/>
</dbReference>
<evidence type="ECO:0000313" key="7">
    <source>
        <dbReference type="Proteomes" id="UP001318860"/>
    </source>
</evidence>
<dbReference type="InterPro" id="IPR002213">
    <property type="entry name" value="UDP_glucos_trans"/>
</dbReference>
<keyword evidence="2 3" id="KW-0808">Transferase</keyword>
<organism evidence="6 7">
    <name type="scientific">Rehmannia glutinosa</name>
    <name type="common">Chinese foxglove</name>
    <dbReference type="NCBI Taxonomy" id="99300"/>
    <lineage>
        <taxon>Eukaryota</taxon>
        <taxon>Viridiplantae</taxon>
        <taxon>Streptophyta</taxon>
        <taxon>Embryophyta</taxon>
        <taxon>Tracheophyta</taxon>
        <taxon>Spermatophyta</taxon>
        <taxon>Magnoliopsida</taxon>
        <taxon>eudicotyledons</taxon>
        <taxon>Gunneridae</taxon>
        <taxon>Pentapetalae</taxon>
        <taxon>asterids</taxon>
        <taxon>lamiids</taxon>
        <taxon>Lamiales</taxon>
        <taxon>Orobanchaceae</taxon>
        <taxon>Rehmannieae</taxon>
        <taxon>Rehmannia</taxon>
    </lineage>
</organism>
<feature type="domain" description="Glycosyltransferase N-terminal" evidence="5">
    <location>
        <begin position="1"/>
        <end position="231"/>
    </location>
</feature>
<dbReference type="SUPFAM" id="SSF53756">
    <property type="entry name" value="UDP-Glycosyltransferase/glycogen phosphorylase"/>
    <property type="match status" value="1"/>
</dbReference>
<name>A0ABR0WNL9_REHGL</name>
<dbReference type="PANTHER" id="PTHR48044:SF23">
    <property type="entry name" value="ANTHOCYANIDIN 3-O-GLUCOSYLTRANSFERASE-LIKE"/>
    <property type="match status" value="1"/>
</dbReference>
<dbReference type="PANTHER" id="PTHR48044">
    <property type="entry name" value="GLYCOSYLTRANSFERASE"/>
    <property type="match status" value="1"/>
</dbReference>
<reference evidence="6 7" key="1">
    <citation type="journal article" date="2021" name="Comput. Struct. Biotechnol. J.">
        <title>De novo genome assembly of the potent medicinal plant Rehmannia glutinosa using nanopore technology.</title>
        <authorList>
            <person name="Ma L."/>
            <person name="Dong C."/>
            <person name="Song C."/>
            <person name="Wang X."/>
            <person name="Zheng X."/>
            <person name="Niu Y."/>
            <person name="Chen S."/>
            <person name="Feng W."/>
        </authorList>
    </citation>
    <scope>NUCLEOTIDE SEQUENCE [LARGE SCALE GENOMIC DNA]</scope>
    <source>
        <strain evidence="6">DH-2019</strain>
    </source>
</reference>
<protein>
    <recommendedName>
        <fullName evidence="4">Glycosyltransferase</fullName>
        <ecNumber evidence="4">2.4.1.-</ecNumber>
    </recommendedName>
</protein>
<evidence type="ECO:0000256" key="2">
    <source>
        <dbReference type="ARBA" id="ARBA00022679"/>
    </source>
</evidence>
<dbReference type="CDD" id="cd03784">
    <property type="entry name" value="GT1_Gtf-like"/>
    <property type="match status" value="1"/>
</dbReference>
<dbReference type="EMBL" id="JABTTQ020000009">
    <property type="protein sequence ID" value="KAK6149132.1"/>
    <property type="molecule type" value="Genomic_DNA"/>
</dbReference>
<accession>A0ABR0WNL9</accession>
<sequence>MVALPAQGHLNQLLHLSRRISAYNIAVHFAGTTTHNRQAKIRVHGFDPSAVTNIHFHDFPTPNFENPLPNPNAAIKFPTQILPSLHASTTNLRQPVYNLVHKLSATAAKLVVIYDSLMAYAVQDIYSVPNTESYCFQSISAFSLYSFHWEITGKLQVLPTEAEILKEVPSMEGCFPPEFSEISKLQMDARKSNSGDLFNTSRVIEGFYIDLLSKENCTGVEKNWAIGPLNPVFIPEKNDSNSKCLEWLAKQGLNSVIFVSFGTTSSLSNEQIAELAIGLEKSEQKFIWVLRDADKGNVFEGDVRRAPLPEGFESRVEKRGLIVRGWAPQLAILGHASTGGFLSHCGWNSCIESISMGVPIVAWPMHSDQPRNAVLMTKVLKIGVEIKDWAHRDDVISSDEVEKVVRRLMASEEGDVMRKRGKELGDSVRQSVLEGGVSSKEMDSFIAHISRQNSSS</sequence>
<comment type="similarity">
    <text evidence="1 3">Belongs to the UDP-glycosyltransferase family.</text>
</comment>
<keyword evidence="3" id="KW-0328">Glycosyltransferase</keyword>
<gene>
    <name evidence="6" type="ORF">DH2020_016657</name>
</gene>
<evidence type="ECO:0000259" key="5">
    <source>
        <dbReference type="Pfam" id="PF26168"/>
    </source>
</evidence>
<dbReference type="Proteomes" id="UP001318860">
    <property type="component" value="Unassembled WGS sequence"/>
</dbReference>
<evidence type="ECO:0000256" key="3">
    <source>
        <dbReference type="RuleBase" id="RU003718"/>
    </source>
</evidence>
<dbReference type="Pfam" id="PF26168">
    <property type="entry name" value="Glyco_transf_N"/>
    <property type="match status" value="1"/>
</dbReference>